<dbReference type="InterPro" id="IPR036291">
    <property type="entry name" value="NAD(P)-bd_dom_sf"/>
</dbReference>
<dbReference type="NCBIfam" id="NF006120">
    <property type="entry name" value="PRK08264.1-6"/>
    <property type="match status" value="1"/>
</dbReference>
<name>F0SRE0_RUBBR</name>
<dbReference type="PRINTS" id="PR00081">
    <property type="entry name" value="GDHRDH"/>
</dbReference>
<accession>F0SRE0</accession>
<dbReference type="GO" id="GO:0016491">
    <property type="term" value="F:oxidoreductase activity"/>
    <property type="evidence" value="ECO:0007669"/>
    <property type="project" value="UniProtKB-KW"/>
</dbReference>
<dbReference type="Gene3D" id="3.40.50.720">
    <property type="entry name" value="NAD(P)-binding Rossmann-like Domain"/>
    <property type="match status" value="1"/>
</dbReference>
<evidence type="ECO:0000256" key="3">
    <source>
        <dbReference type="RuleBase" id="RU000363"/>
    </source>
</evidence>
<dbReference type="HOGENOM" id="CLU_010194_2_6_0"/>
<comment type="similarity">
    <text evidence="1 3">Belongs to the short-chain dehydrogenases/reductases (SDR) family.</text>
</comment>
<dbReference type="Proteomes" id="UP000006860">
    <property type="component" value="Chromosome"/>
</dbReference>
<proteinExistence type="inferred from homology"/>
<dbReference type="InterPro" id="IPR002347">
    <property type="entry name" value="SDR_fam"/>
</dbReference>
<reference evidence="5" key="1">
    <citation type="submission" date="2011-02" db="EMBL/GenBank/DDBJ databases">
        <title>The complete genome of Planctomyces brasiliensis DSM 5305.</title>
        <authorList>
            <person name="Lucas S."/>
            <person name="Copeland A."/>
            <person name="Lapidus A."/>
            <person name="Bruce D."/>
            <person name="Goodwin L."/>
            <person name="Pitluck S."/>
            <person name="Kyrpides N."/>
            <person name="Mavromatis K."/>
            <person name="Pagani I."/>
            <person name="Ivanova N."/>
            <person name="Ovchinnikova G."/>
            <person name="Lu M."/>
            <person name="Detter J.C."/>
            <person name="Han C."/>
            <person name="Land M."/>
            <person name="Hauser L."/>
            <person name="Markowitz V."/>
            <person name="Cheng J.-F."/>
            <person name="Hugenholtz P."/>
            <person name="Woyke T."/>
            <person name="Wu D."/>
            <person name="Tindall B."/>
            <person name="Pomrenke H.G."/>
            <person name="Brambilla E."/>
            <person name="Klenk H.-P."/>
            <person name="Eisen J.A."/>
        </authorList>
    </citation>
    <scope>NUCLEOTIDE SEQUENCE [LARGE SCALE GENOMIC DNA]</scope>
    <source>
        <strain evidence="5">ATCC 49424 / DSM 5305 / JCM 21570 / NBRC 103401 / IFAM 1448</strain>
    </source>
</reference>
<dbReference type="eggNOG" id="COG1028">
    <property type="taxonomic scope" value="Bacteria"/>
</dbReference>
<evidence type="ECO:0000256" key="1">
    <source>
        <dbReference type="ARBA" id="ARBA00006484"/>
    </source>
</evidence>
<sequence length="247" mass="25359">MSFEVQGKVCLVTGANRGIGRVIVDSLMKAGAAKVYAAVRSVDSANPLVEDHGEKIVPLALDLNDPDTITAAAKTASDVELVINNAGILKSASALSEGAVVALQAEMEVNVYGLIRMAQAFAPVLKANGGGAFVQLNSVASLKSFPAFSTYAASKAASYSMTQALLFDLGEQGTQVVSVHPGPIATDMADHAGLTEVAEPASLVADAILAALSAGEFHAWPDTMAKQFGEAYENFSSNVVLADGSEG</sequence>
<keyword evidence="5" id="KW-1185">Reference proteome</keyword>
<gene>
    <name evidence="4" type="ordered locus">Plabr_0373</name>
</gene>
<dbReference type="Pfam" id="PF00106">
    <property type="entry name" value="adh_short"/>
    <property type="match status" value="1"/>
</dbReference>
<dbReference type="SUPFAM" id="SSF51735">
    <property type="entry name" value="NAD(P)-binding Rossmann-fold domains"/>
    <property type="match status" value="1"/>
</dbReference>
<dbReference type="PRINTS" id="PR00080">
    <property type="entry name" value="SDRFAMILY"/>
</dbReference>
<dbReference type="OrthoDB" id="7593130at2"/>
<dbReference type="KEGG" id="pbs:Plabr_0373"/>
<dbReference type="PANTHER" id="PTHR44169:SF6">
    <property type="entry name" value="NADPH-DEPENDENT 1-ACYLDIHYDROXYACETONE PHOSPHATE REDUCTASE"/>
    <property type="match status" value="1"/>
</dbReference>
<protein>
    <submittedName>
        <fullName evidence="4">Short-chain dehydrogenase/reductase SDR</fullName>
    </submittedName>
</protein>
<evidence type="ECO:0000313" key="4">
    <source>
        <dbReference type="EMBL" id="ADY58001.1"/>
    </source>
</evidence>
<evidence type="ECO:0000313" key="5">
    <source>
        <dbReference type="Proteomes" id="UP000006860"/>
    </source>
</evidence>
<dbReference type="RefSeq" id="WP_013626745.1">
    <property type="nucleotide sequence ID" value="NC_015174.1"/>
</dbReference>
<dbReference type="EMBL" id="CP002546">
    <property type="protein sequence ID" value="ADY58001.1"/>
    <property type="molecule type" value="Genomic_DNA"/>
</dbReference>
<dbReference type="STRING" id="756272.Plabr_0373"/>
<evidence type="ECO:0000256" key="2">
    <source>
        <dbReference type="ARBA" id="ARBA00023002"/>
    </source>
</evidence>
<dbReference type="PANTHER" id="PTHR44169">
    <property type="entry name" value="NADPH-DEPENDENT 1-ACYLDIHYDROXYACETONE PHOSPHATE REDUCTASE"/>
    <property type="match status" value="1"/>
</dbReference>
<organism evidence="4 5">
    <name type="scientific">Rubinisphaera brasiliensis (strain ATCC 49424 / DSM 5305 / JCM 21570 / IAM 15109 / NBRC 103401 / IFAM 1448)</name>
    <name type="common">Planctomyces brasiliensis</name>
    <dbReference type="NCBI Taxonomy" id="756272"/>
    <lineage>
        <taxon>Bacteria</taxon>
        <taxon>Pseudomonadati</taxon>
        <taxon>Planctomycetota</taxon>
        <taxon>Planctomycetia</taxon>
        <taxon>Planctomycetales</taxon>
        <taxon>Planctomycetaceae</taxon>
        <taxon>Rubinisphaera</taxon>
    </lineage>
</organism>
<keyword evidence="2" id="KW-0560">Oxidoreductase</keyword>
<dbReference type="AlphaFoldDB" id="F0SRE0"/>